<dbReference type="Proteomes" id="UP000334923">
    <property type="component" value="Unassembled WGS sequence"/>
</dbReference>
<dbReference type="GO" id="GO:0005829">
    <property type="term" value="C:cytosol"/>
    <property type="evidence" value="ECO:0007669"/>
    <property type="project" value="TreeGrafter"/>
</dbReference>
<evidence type="ECO:0000256" key="1">
    <source>
        <dbReference type="ARBA" id="ARBA00006718"/>
    </source>
</evidence>
<evidence type="ECO:0000313" key="3">
    <source>
        <dbReference type="EMBL" id="VVM06033.1"/>
    </source>
</evidence>
<dbReference type="AlphaFoldDB" id="A0A5E6MKL3"/>
<evidence type="ECO:0000313" key="4">
    <source>
        <dbReference type="Proteomes" id="UP000334923"/>
    </source>
</evidence>
<proteinExistence type="inferred from homology"/>
<dbReference type="GO" id="GO:0016226">
    <property type="term" value="P:iron-sulfur cluster assembly"/>
    <property type="evidence" value="ECO:0007669"/>
    <property type="project" value="InterPro"/>
</dbReference>
<accession>A0A5E6MKL3</accession>
<dbReference type="SUPFAM" id="SSF89360">
    <property type="entry name" value="HesB-like domain"/>
    <property type="match status" value="1"/>
</dbReference>
<dbReference type="PANTHER" id="PTHR10072:SF41">
    <property type="entry name" value="IRON-SULFUR CLUSTER ASSEMBLY 1 HOMOLOG, MITOCHONDRIAL"/>
    <property type="match status" value="1"/>
</dbReference>
<dbReference type="PROSITE" id="PS01152">
    <property type="entry name" value="HESB"/>
    <property type="match status" value="1"/>
</dbReference>
<organism evidence="3 4">
    <name type="scientific">Methylacidimicrobium tartarophylax</name>
    <dbReference type="NCBI Taxonomy" id="1041768"/>
    <lineage>
        <taxon>Bacteria</taxon>
        <taxon>Pseudomonadati</taxon>
        <taxon>Verrucomicrobiota</taxon>
        <taxon>Methylacidimicrobium</taxon>
    </lineage>
</organism>
<feature type="domain" description="Core" evidence="2">
    <location>
        <begin position="1"/>
        <end position="102"/>
    </location>
</feature>
<protein>
    <submittedName>
        <fullName evidence="3">Iron-binding protein IscA</fullName>
    </submittedName>
</protein>
<dbReference type="EMBL" id="CABFVA020000038">
    <property type="protein sequence ID" value="VVM06033.1"/>
    <property type="molecule type" value="Genomic_DNA"/>
</dbReference>
<dbReference type="Gene3D" id="2.60.300.12">
    <property type="entry name" value="HesB-like domain"/>
    <property type="match status" value="1"/>
</dbReference>
<keyword evidence="4" id="KW-1185">Reference proteome</keyword>
<dbReference type="GO" id="GO:0051537">
    <property type="term" value="F:2 iron, 2 sulfur cluster binding"/>
    <property type="evidence" value="ECO:0007669"/>
    <property type="project" value="TreeGrafter"/>
</dbReference>
<dbReference type="RefSeq" id="WP_142659822.1">
    <property type="nucleotide sequence ID" value="NZ_CABFVA020000038.1"/>
</dbReference>
<dbReference type="InterPro" id="IPR016092">
    <property type="entry name" value="ATAP"/>
</dbReference>
<comment type="similarity">
    <text evidence="1">Belongs to the HesB/IscA family.</text>
</comment>
<dbReference type="InterPro" id="IPR050322">
    <property type="entry name" value="Fe-S_cluster_asmbl/transfer"/>
</dbReference>
<dbReference type="InterPro" id="IPR017870">
    <property type="entry name" value="FeS_cluster_insertion_CS"/>
</dbReference>
<evidence type="ECO:0000259" key="2">
    <source>
        <dbReference type="Pfam" id="PF01521"/>
    </source>
</evidence>
<dbReference type="InterPro" id="IPR000361">
    <property type="entry name" value="ATAP_core_dom"/>
</dbReference>
<gene>
    <name evidence="3" type="primary">iscA</name>
    <name evidence="3" type="ORF">MAMT_00917</name>
</gene>
<dbReference type="NCBIfam" id="TIGR00049">
    <property type="entry name" value="iron-sulfur cluster assembly accessory protein"/>
    <property type="match status" value="1"/>
</dbReference>
<sequence>MAIELTEAAADRLRSFLQGGPEDAAFRVGLTRSGCAGWSYLLEKAETISPQDRLFECRGIRLVVDAESLPLLDGLLLDYVRKPFAEGFAFHNPKAKSECGCGQSFSA</sequence>
<name>A0A5E6MKL3_9BACT</name>
<dbReference type="PANTHER" id="PTHR10072">
    <property type="entry name" value="IRON-SULFUR CLUSTER ASSEMBLY PROTEIN"/>
    <property type="match status" value="1"/>
</dbReference>
<dbReference type="OrthoDB" id="9801228at2"/>
<dbReference type="InterPro" id="IPR035903">
    <property type="entry name" value="HesB-like_dom_sf"/>
</dbReference>
<dbReference type="Pfam" id="PF01521">
    <property type="entry name" value="Fe-S_biosyn"/>
    <property type="match status" value="1"/>
</dbReference>
<reference evidence="3 4" key="1">
    <citation type="submission" date="2019-09" db="EMBL/GenBank/DDBJ databases">
        <authorList>
            <person name="Cremers G."/>
        </authorList>
    </citation>
    <scope>NUCLEOTIDE SEQUENCE [LARGE SCALE GENOMIC DNA]</scope>
    <source>
        <strain evidence="3">4A</strain>
    </source>
</reference>